<evidence type="ECO:0000256" key="11">
    <source>
        <dbReference type="HAMAP-Rule" id="MF_00300"/>
    </source>
</evidence>
<organism evidence="12 13">
    <name type="scientific">Syntrophobotulus glycolicus (strain DSM 8271 / FlGlyR)</name>
    <dbReference type="NCBI Taxonomy" id="645991"/>
    <lineage>
        <taxon>Bacteria</taxon>
        <taxon>Bacillati</taxon>
        <taxon>Bacillota</taxon>
        <taxon>Clostridia</taxon>
        <taxon>Eubacteriales</taxon>
        <taxon>Desulfitobacteriaceae</taxon>
        <taxon>Syntrophobotulus</taxon>
    </lineage>
</organism>
<dbReference type="RefSeq" id="WP_013625523.1">
    <property type="nucleotide sequence ID" value="NC_015172.1"/>
</dbReference>
<evidence type="ECO:0000256" key="2">
    <source>
        <dbReference type="ARBA" id="ARBA00008014"/>
    </source>
</evidence>
<dbReference type="InterPro" id="IPR020541">
    <property type="entry name" value="Chorismate_synthase_CS"/>
</dbReference>
<comment type="similarity">
    <text evidence="2 11">Belongs to the chorismate synthase family.</text>
</comment>
<comment type="caution">
    <text evidence="11">Lacks conserved residue(s) required for the propagation of feature annotation.</text>
</comment>
<dbReference type="PROSITE" id="PS00789">
    <property type="entry name" value="CHORISMATE_SYNTHASE_3"/>
    <property type="match status" value="1"/>
</dbReference>
<dbReference type="HOGENOM" id="CLU_034547_0_0_9"/>
<dbReference type="NCBIfam" id="NF003793">
    <property type="entry name" value="PRK05382.1"/>
    <property type="match status" value="1"/>
</dbReference>
<dbReference type="GO" id="GO:0004107">
    <property type="term" value="F:chorismate synthase activity"/>
    <property type="evidence" value="ECO:0007669"/>
    <property type="project" value="UniProtKB-UniRule"/>
</dbReference>
<feature type="binding site" evidence="11">
    <location>
        <begin position="125"/>
        <end position="127"/>
    </location>
    <ligand>
        <name>FMN</name>
        <dbReference type="ChEBI" id="CHEBI:58210"/>
    </ligand>
</feature>
<dbReference type="InterPro" id="IPR035904">
    <property type="entry name" value="Chorismate_synth_AroC_sf"/>
</dbReference>
<gene>
    <name evidence="11" type="primary">aroC</name>
    <name evidence="12" type="ordered locus">Sgly_2371</name>
</gene>
<dbReference type="GO" id="GO:0005829">
    <property type="term" value="C:cytosol"/>
    <property type="evidence" value="ECO:0007669"/>
    <property type="project" value="TreeGrafter"/>
</dbReference>
<evidence type="ECO:0000313" key="13">
    <source>
        <dbReference type="Proteomes" id="UP000007488"/>
    </source>
</evidence>
<dbReference type="EMBL" id="CP002547">
    <property type="protein sequence ID" value="ADY56658.1"/>
    <property type="molecule type" value="Genomic_DNA"/>
</dbReference>
<evidence type="ECO:0000256" key="9">
    <source>
        <dbReference type="ARBA" id="ARBA00023141"/>
    </source>
</evidence>
<dbReference type="Pfam" id="PF01264">
    <property type="entry name" value="Chorismate_synt"/>
    <property type="match status" value="1"/>
</dbReference>
<dbReference type="AlphaFoldDB" id="F0SUU2"/>
<keyword evidence="13" id="KW-1185">Reference proteome</keyword>
<comment type="subunit">
    <text evidence="11">Homotetramer.</text>
</comment>
<dbReference type="GO" id="GO:0009073">
    <property type="term" value="P:aromatic amino acid family biosynthetic process"/>
    <property type="evidence" value="ECO:0007669"/>
    <property type="project" value="UniProtKB-KW"/>
</dbReference>
<evidence type="ECO:0000256" key="8">
    <source>
        <dbReference type="ARBA" id="ARBA00022857"/>
    </source>
</evidence>
<reference evidence="12 13" key="1">
    <citation type="journal article" date="2011" name="Stand. Genomic Sci.">
        <title>Complete genome sequence of Syntrophobotulus glycolicus type strain (FlGlyR).</title>
        <authorList>
            <person name="Han C."/>
            <person name="Mwirichia R."/>
            <person name="Chertkov O."/>
            <person name="Held B."/>
            <person name="Lapidus A."/>
            <person name="Nolan M."/>
            <person name="Lucas S."/>
            <person name="Hammon N."/>
            <person name="Deshpande S."/>
            <person name="Cheng J.F."/>
            <person name="Tapia R."/>
            <person name="Goodwin L."/>
            <person name="Pitluck S."/>
            <person name="Huntemann M."/>
            <person name="Liolios K."/>
            <person name="Ivanova N."/>
            <person name="Pagani I."/>
            <person name="Mavromatis K."/>
            <person name="Ovchinikova G."/>
            <person name="Pati A."/>
            <person name="Chen A."/>
            <person name="Palaniappan K."/>
            <person name="Land M."/>
            <person name="Hauser L."/>
            <person name="Brambilla E.M."/>
            <person name="Rohde M."/>
            <person name="Spring S."/>
            <person name="Sikorski J."/>
            <person name="Goker M."/>
            <person name="Woyke T."/>
            <person name="Bristow J."/>
            <person name="Eisen J.A."/>
            <person name="Markowitz V."/>
            <person name="Hugenholtz P."/>
            <person name="Kyrpides N.C."/>
            <person name="Klenk H.P."/>
            <person name="Detter J.C."/>
        </authorList>
    </citation>
    <scope>NUCLEOTIDE SEQUENCE [LARGE SCALE GENOMIC DNA]</scope>
    <source>
        <strain evidence="13">DSM 8271 / FlGlyR</strain>
    </source>
</reference>
<evidence type="ECO:0000313" key="12">
    <source>
        <dbReference type="EMBL" id="ADY56658.1"/>
    </source>
</evidence>
<evidence type="ECO:0000256" key="4">
    <source>
        <dbReference type="ARBA" id="ARBA00022605"/>
    </source>
</evidence>
<sequence length="366" mass="39022">MGNVWGKNLQVSIFGESHGPGIGAVLGGFPAGIKLDLEYLEFEMGRRAPGQDDFSTPRSEKDEFEVLSGLFNGATTGAPLTVLIRNRNTKSGDYAKVKDMPRPSHADYAAEIKYKGFQDYRGGGHFSGRLTAPLVWAGAAAKQVLQSRGIMVGSHIQSIGGIEEPGFDLMKIEEGALDGLRKKRFPVLDEEKAEEMKAIVKKAKAEGDSVGGIVECVILGLPAGLGSPFFDSVESLLAHMLFSIPAVKGVEFGAGFQLAKMRGSEANDQYGMTEANGIEEIRTLSNHSGGVQGGITNGMPVVFRAAFKPVPSIAVPQKTVNLRTKTNEIIEIKGRHDPCIVPRAVPVVEAVAAFAVLDLLLAEGES</sequence>
<proteinExistence type="inferred from homology"/>
<dbReference type="GO" id="GO:0009423">
    <property type="term" value="P:chorismate biosynthetic process"/>
    <property type="evidence" value="ECO:0007669"/>
    <property type="project" value="UniProtKB-UniRule"/>
</dbReference>
<evidence type="ECO:0000256" key="3">
    <source>
        <dbReference type="ARBA" id="ARBA00013036"/>
    </source>
</evidence>
<reference evidence="13" key="2">
    <citation type="submission" date="2011-02" db="EMBL/GenBank/DDBJ databases">
        <title>The complete genome of Syntrophobotulus glycolicus DSM 8271.</title>
        <authorList>
            <person name="Lucas S."/>
            <person name="Copeland A."/>
            <person name="Lapidus A."/>
            <person name="Bruce D."/>
            <person name="Goodwin L."/>
            <person name="Pitluck S."/>
            <person name="Kyrpides N."/>
            <person name="Mavromatis K."/>
            <person name="Pagani I."/>
            <person name="Ivanova N."/>
            <person name="Mikhailova N."/>
            <person name="Chertkov O."/>
            <person name="Held B."/>
            <person name="Detter J.C."/>
            <person name="Tapia R."/>
            <person name="Han C."/>
            <person name="Land M."/>
            <person name="Hauser L."/>
            <person name="Markowitz V."/>
            <person name="Cheng J.-F."/>
            <person name="Hugenholtz P."/>
            <person name="Woyke T."/>
            <person name="Wu D."/>
            <person name="Spring S."/>
            <person name="Schroeder M."/>
            <person name="Brambilla E."/>
            <person name="Klenk H.-P."/>
            <person name="Eisen J.A."/>
        </authorList>
    </citation>
    <scope>NUCLEOTIDE SEQUENCE [LARGE SCALE GENOMIC DNA]</scope>
    <source>
        <strain evidence="13">DSM 8271 / FlGlyR</strain>
    </source>
</reference>
<comment type="function">
    <text evidence="11">Catalyzes the anti-1,4-elimination of the C-3 phosphate and the C-6 proR hydrogen from 5-enolpyruvylshikimate-3-phosphate (EPSP) to yield chorismate, which is the branch point compound that serves as the starting substrate for the three terminal pathways of aromatic amino acid biosynthesis. This reaction introduces a second double bond into the aromatic ring system.</text>
</comment>
<evidence type="ECO:0000256" key="6">
    <source>
        <dbReference type="ARBA" id="ARBA00022643"/>
    </source>
</evidence>
<feature type="binding site" evidence="11">
    <location>
        <begin position="308"/>
        <end position="312"/>
    </location>
    <ligand>
        <name>FMN</name>
        <dbReference type="ChEBI" id="CHEBI:58210"/>
    </ligand>
</feature>
<keyword evidence="7 11" id="KW-0274">FAD</keyword>
<keyword evidence="5 11" id="KW-0285">Flavoprotein</keyword>
<protein>
    <recommendedName>
        <fullName evidence="3 11">Chorismate synthase</fullName>
        <shortName evidence="11">CS</shortName>
        <ecNumber evidence="3 11">4.2.3.5</ecNumber>
    </recommendedName>
    <alternativeName>
        <fullName evidence="11">5-enolpyruvylshikimate-3-phosphate phospholyase</fullName>
    </alternativeName>
</protein>
<dbReference type="InterPro" id="IPR000453">
    <property type="entry name" value="Chorismate_synth"/>
</dbReference>
<keyword evidence="10 11" id="KW-0456">Lyase</keyword>
<accession>F0SUU2</accession>
<dbReference type="CDD" id="cd07304">
    <property type="entry name" value="Chorismate_synthase"/>
    <property type="match status" value="1"/>
</dbReference>
<comment type="pathway">
    <text evidence="1 11">Metabolic intermediate biosynthesis; chorismate biosynthesis; chorismate from D-erythrose 4-phosphate and phosphoenolpyruvate: step 7/7.</text>
</comment>
<dbReference type="PIRSF" id="PIRSF001456">
    <property type="entry name" value="Chorismate_synth"/>
    <property type="match status" value="1"/>
</dbReference>
<evidence type="ECO:0000256" key="1">
    <source>
        <dbReference type="ARBA" id="ARBA00005044"/>
    </source>
</evidence>
<dbReference type="Proteomes" id="UP000007488">
    <property type="component" value="Chromosome"/>
</dbReference>
<dbReference type="NCBIfam" id="TIGR00033">
    <property type="entry name" value="aroC"/>
    <property type="match status" value="1"/>
</dbReference>
<evidence type="ECO:0000256" key="7">
    <source>
        <dbReference type="ARBA" id="ARBA00022827"/>
    </source>
</evidence>
<dbReference type="PANTHER" id="PTHR21085:SF0">
    <property type="entry name" value="CHORISMATE SYNTHASE"/>
    <property type="match status" value="1"/>
</dbReference>
<keyword evidence="6 11" id="KW-0288">FMN</keyword>
<feature type="binding site" evidence="11">
    <location>
        <position position="47"/>
    </location>
    <ligand>
        <name>NADP(+)</name>
        <dbReference type="ChEBI" id="CHEBI:58349"/>
    </ligand>
</feature>
<name>F0SUU2_SYNGF</name>
<dbReference type="UniPathway" id="UPA00053">
    <property type="reaction ID" value="UER00090"/>
</dbReference>
<dbReference type="GO" id="GO:0010181">
    <property type="term" value="F:FMN binding"/>
    <property type="evidence" value="ECO:0007669"/>
    <property type="project" value="TreeGrafter"/>
</dbReference>
<keyword evidence="8 11" id="KW-0521">NADP</keyword>
<dbReference type="OrthoDB" id="9771806at2"/>
<dbReference type="KEGG" id="sgy:Sgly_2371"/>
<dbReference type="eggNOG" id="COG0082">
    <property type="taxonomic scope" value="Bacteria"/>
</dbReference>
<dbReference type="GO" id="GO:0008652">
    <property type="term" value="P:amino acid biosynthetic process"/>
    <property type="evidence" value="ECO:0007669"/>
    <property type="project" value="UniProtKB-KW"/>
</dbReference>
<dbReference type="Gene3D" id="3.60.150.10">
    <property type="entry name" value="Chorismate synthase AroC"/>
    <property type="match status" value="1"/>
</dbReference>
<dbReference type="HAMAP" id="MF_00300">
    <property type="entry name" value="Chorismate_synth"/>
    <property type="match status" value="1"/>
</dbReference>
<keyword evidence="4 11" id="KW-0028">Amino-acid biosynthesis</keyword>
<evidence type="ECO:0000256" key="5">
    <source>
        <dbReference type="ARBA" id="ARBA00022630"/>
    </source>
</evidence>
<dbReference type="SUPFAM" id="SSF103263">
    <property type="entry name" value="Chorismate synthase, AroC"/>
    <property type="match status" value="1"/>
</dbReference>
<dbReference type="EC" id="4.2.3.5" evidence="3 11"/>
<comment type="cofactor">
    <cofactor evidence="11">
        <name>FMNH2</name>
        <dbReference type="ChEBI" id="CHEBI:57618"/>
    </cofactor>
    <text evidence="11">Reduced FMN (FMNH(2)).</text>
</comment>
<dbReference type="PANTHER" id="PTHR21085">
    <property type="entry name" value="CHORISMATE SYNTHASE"/>
    <property type="match status" value="1"/>
</dbReference>
<comment type="catalytic activity">
    <reaction evidence="11">
        <text>5-O-(1-carboxyvinyl)-3-phosphoshikimate = chorismate + phosphate</text>
        <dbReference type="Rhea" id="RHEA:21020"/>
        <dbReference type="ChEBI" id="CHEBI:29748"/>
        <dbReference type="ChEBI" id="CHEBI:43474"/>
        <dbReference type="ChEBI" id="CHEBI:57701"/>
        <dbReference type="EC" id="4.2.3.5"/>
    </reaction>
</comment>
<dbReference type="STRING" id="645991.Sgly_2371"/>
<keyword evidence="9 11" id="KW-0057">Aromatic amino acid biosynthesis</keyword>
<feature type="binding site" evidence="11">
    <location>
        <position position="335"/>
    </location>
    <ligand>
        <name>FMN</name>
        <dbReference type="ChEBI" id="CHEBI:58210"/>
    </ligand>
</feature>
<feature type="binding site" evidence="11">
    <location>
        <position position="293"/>
    </location>
    <ligand>
        <name>FMN</name>
        <dbReference type="ChEBI" id="CHEBI:58210"/>
    </ligand>
</feature>
<evidence type="ECO:0000256" key="10">
    <source>
        <dbReference type="ARBA" id="ARBA00023239"/>
    </source>
</evidence>